<reference evidence="1 2" key="1">
    <citation type="submission" date="2018-07" db="EMBL/GenBank/DDBJ databases">
        <title>Genome sequencing of Moraxellaceae gen. HYN0046.</title>
        <authorList>
            <person name="Kim M."/>
            <person name="Yi H."/>
        </authorList>
    </citation>
    <scope>NUCLEOTIDE SEQUENCE [LARGE SCALE GENOMIC DNA]</scope>
    <source>
        <strain evidence="1 2">HYN0046</strain>
    </source>
</reference>
<proteinExistence type="predicted"/>
<evidence type="ECO:0000313" key="2">
    <source>
        <dbReference type="Proteomes" id="UP000253940"/>
    </source>
</evidence>
<organism evidence="1 2">
    <name type="scientific">Aquirhabdus parva</name>
    <dbReference type="NCBI Taxonomy" id="2283318"/>
    <lineage>
        <taxon>Bacteria</taxon>
        <taxon>Pseudomonadati</taxon>
        <taxon>Pseudomonadota</taxon>
        <taxon>Gammaproteobacteria</taxon>
        <taxon>Moraxellales</taxon>
        <taxon>Moraxellaceae</taxon>
        <taxon>Aquirhabdus</taxon>
    </lineage>
</organism>
<gene>
    <name evidence="1" type="ORF">HYN46_13685</name>
</gene>
<evidence type="ECO:0008006" key="3">
    <source>
        <dbReference type="Google" id="ProtNLM"/>
    </source>
</evidence>
<keyword evidence="2" id="KW-1185">Reference proteome</keyword>
<dbReference type="KEGG" id="mbah:HYN46_13685"/>
<dbReference type="OrthoDB" id="583332at2"/>
<dbReference type="Proteomes" id="UP000253940">
    <property type="component" value="Chromosome"/>
</dbReference>
<dbReference type="EMBL" id="CP031222">
    <property type="protein sequence ID" value="AXI03790.1"/>
    <property type="molecule type" value="Genomic_DNA"/>
</dbReference>
<dbReference type="RefSeq" id="WP_114899898.1">
    <property type="nucleotide sequence ID" value="NZ_CP031222.1"/>
</dbReference>
<accession>A0A345P931</accession>
<evidence type="ECO:0000313" key="1">
    <source>
        <dbReference type="EMBL" id="AXI03790.1"/>
    </source>
</evidence>
<name>A0A345P931_9GAMM</name>
<dbReference type="AlphaFoldDB" id="A0A345P931"/>
<protein>
    <recommendedName>
        <fullName evidence="3">Translation elongation factor EFTu/EF1A C-terminal domain-containing protein</fullName>
    </recommendedName>
</protein>
<sequence>MKPEITATVKLYATHISGRKSSLLPPYFACTAQIGDAFHDVRVYYDHVLELGQEYTLTLQFLCPELALPKLKIGSTFFLTEGGRKIAACRVTHMLNKHHE</sequence>
<dbReference type="Gene3D" id="2.40.30.10">
    <property type="entry name" value="Translation factors"/>
    <property type="match status" value="1"/>
</dbReference>